<protein>
    <submittedName>
        <fullName evidence="2">Uncharacterized protein</fullName>
    </submittedName>
</protein>
<sequence length="114" mass="12837">MKLKEKVLHINKAISIVLLMVFSIALTPFSILHSHHEEETQCAKNGETCKHQFHVRTHADTCLICAAHFEKDYITTHSHYTLYQVSKSGLKPVEAISNSYADLIRLGLRGPPIA</sequence>
<keyword evidence="1" id="KW-0472">Membrane</keyword>
<evidence type="ECO:0000256" key="1">
    <source>
        <dbReference type="SAM" id="Phobius"/>
    </source>
</evidence>
<reference evidence="2 3" key="1">
    <citation type="submission" date="2024-03" db="EMBL/GenBank/DDBJ databases">
        <title>Sequence of Lycoming College Course Isolates.</title>
        <authorList>
            <person name="Plotts O."/>
            <person name="Newman J."/>
        </authorList>
    </citation>
    <scope>NUCLEOTIDE SEQUENCE [LARGE SCALE GENOMIC DNA]</scope>
    <source>
        <strain evidence="2 3">CJB-3</strain>
    </source>
</reference>
<proteinExistence type="predicted"/>
<keyword evidence="1" id="KW-0812">Transmembrane</keyword>
<organism evidence="2 3">
    <name type="scientific">Pedobacter panaciterrae</name>
    <dbReference type="NCBI Taxonomy" id="363849"/>
    <lineage>
        <taxon>Bacteria</taxon>
        <taxon>Pseudomonadati</taxon>
        <taxon>Bacteroidota</taxon>
        <taxon>Sphingobacteriia</taxon>
        <taxon>Sphingobacteriales</taxon>
        <taxon>Sphingobacteriaceae</taxon>
        <taxon>Pedobacter</taxon>
    </lineage>
</organism>
<dbReference type="Proteomes" id="UP001378956">
    <property type="component" value="Unassembled WGS sequence"/>
</dbReference>
<name>A0ABU8NQP1_9SPHI</name>
<evidence type="ECO:0000313" key="2">
    <source>
        <dbReference type="EMBL" id="MEJ2904572.1"/>
    </source>
</evidence>
<feature type="transmembrane region" description="Helical" evidence="1">
    <location>
        <begin position="12"/>
        <end position="32"/>
    </location>
</feature>
<dbReference type="RefSeq" id="WP_288884283.1">
    <property type="nucleotide sequence ID" value="NZ_CBFGNQ010000005.1"/>
</dbReference>
<evidence type="ECO:0000313" key="3">
    <source>
        <dbReference type="Proteomes" id="UP001378956"/>
    </source>
</evidence>
<dbReference type="EMBL" id="JBBEUB010000007">
    <property type="protein sequence ID" value="MEJ2904572.1"/>
    <property type="molecule type" value="Genomic_DNA"/>
</dbReference>
<keyword evidence="1" id="KW-1133">Transmembrane helix</keyword>
<gene>
    <name evidence="2" type="ORF">WAE58_19175</name>
</gene>
<accession>A0ABU8NQP1</accession>
<keyword evidence="3" id="KW-1185">Reference proteome</keyword>
<comment type="caution">
    <text evidence="2">The sequence shown here is derived from an EMBL/GenBank/DDBJ whole genome shotgun (WGS) entry which is preliminary data.</text>
</comment>